<feature type="compositionally biased region" description="Polar residues" evidence="1">
    <location>
        <begin position="107"/>
        <end position="118"/>
    </location>
</feature>
<gene>
    <name evidence="3" type="ORF">P8C59_000243</name>
</gene>
<evidence type="ECO:0000256" key="1">
    <source>
        <dbReference type="SAM" id="MobiDB-lite"/>
    </source>
</evidence>
<dbReference type="Pfam" id="PF20639">
    <property type="entry name" value="Rrn6_K-rich"/>
    <property type="match status" value="1"/>
</dbReference>
<name>A0AAD9M644_9PEZI</name>
<feature type="region of interest" description="Disordered" evidence="1">
    <location>
        <begin position="56"/>
        <end position="156"/>
    </location>
</feature>
<feature type="region of interest" description="Disordered" evidence="1">
    <location>
        <begin position="1"/>
        <end position="25"/>
    </location>
</feature>
<sequence length="184" mass="20609">MDDEMASGAQAGSPEPESEESHVDSALQFLEDSTIERARDWELEGDATQLLWTCRESQKNEEAAAQIRRRNEARRRKAEQRLALLRPSGAQQLQPAFLSSPPRAASPRQTRTQSQGSGPSDLPVFSQPMSQVVPGVFGGRPPIAKRRKIRRETRSQGFRSVAAHEWLLAVTTLRHRITRSRASK</sequence>
<dbReference type="InterPro" id="IPR048536">
    <property type="entry name" value="Rrn6_K-rich"/>
</dbReference>
<dbReference type="EMBL" id="JAQQPM010000001">
    <property type="protein sequence ID" value="KAK2066419.1"/>
    <property type="molecule type" value="Genomic_DNA"/>
</dbReference>
<keyword evidence="4" id="KW-1185">Reference proteome</keyword>
<dbReference type="GO" id="GO:0003700">
    <property type="term" value="F:DNA-binding transcription factor activity"/>
    <property type="evidence" value="ECO:0007669"/>
    <property type="project" value="InterPro"/>
</dbReference>
<feature type="compositionally biased region" description="Basic residues" evidence="1">
    <location>
        <begin position="67"/>
        <end position="78"/>
    </location>
</feature>
<protein>
    <recommendedName>
        <fullName evidence="2">BZIP domain-containing protein</fullName>
    </recommendedName>
</protein>
<evidence type="ECO:0000313" key="4">
    <source>
        <dbReference type="Proteomes" id="UP001217918"/>
    </source>
</evidence>
<evidence type="ECO:0000313" key="3">
    <source>
        <dbReference type="EMBL" id="KAK2066419.1"/>
    </source>
</evidence>
<reference evidence="3" key="1">
    <citation type="journal article" date="2023" name="Mol. Plant Microbe Interact.">
        <title>Elucidating the Obligate Nature and Biological Capacity of an Invasive Fungal Corn Pathogen.</title>
        <authorList>
            <person name="MacCready J.S."/>
            <person name="Roggenkamp E.M."/>
            <person name="Gdanetz K."/>
            <person name="Chilvers M.I."/>
        </authorList>
    </citation>
    <scope>NUCLEOTIDE SEQUENCE</scope>
    <source>
        <strain evidence="3">PM02</strain>
    </source>
</reference>
<comment type="caution">
    <text evidence="3">The sequence shown here is derived from an EMBL/GenBank/DDBJ whole genome shotgun (WGS) entry which is preliminary data.</text>
</comment>
<accession>A0AAD9M644</accession>
<organism evidence="3 4">
    <name type="scientific">Phyllachora maydis</name>
    <dbReference type="NCBI Taxonomy" id="1825666"/>
    <lineage>
        <taxon>Eukaryota</taxon>
        <taxon>Fungi</taxon>
        <taxon>Dikarya</taxon>
        <taxon>Ascomycota</taxon>
        <taxon>Pezizomycotina</taxon>
        <taxon>Sordariomycetes</taxon>
        <taxon>Sordariomycetidae</taxon>
        <taxon>Phyllachorales</taxon>
        <taxon>Phyllachoraceae</taxon>
        <taxon>Phyllachora</taxon>
    </lineage>
</organism>
<proteinExistence type="predicted"/>
<dbReference type="PROSITE" id="PS00036">
    <property type="entry name" value="BZIP_BASIC"/>
    <property type="match status" value="1"/>
</dbReference>
<dbReference type="Proteomes" id="UP001217918">
    <property type="component" value="Unassembled WGS sequence"/>
</dbReference>
<dbReference type="AlphaFoldDB" id="A0AAD9M644"/>
<feature type="domain" description="BZIP" evidence="2">
    <location>
        <begin position="55"/>
        <end position="70"/>
    </location>
</feature>
<dbReference type="InterPro" id="IPR004827">
    <property type="entry name" value="bZIP"/>
</dbReference>
<evidence type="ECO:0000259" key="2">
    <source>
        <dbReference type="PROSITE" id="PS00036"/>
    </source>
</evidence>